<dbReference type="GO" id="GO:0004559">
    <property type="term" value="F:alpha-mannosidase activity"/>
    <property type="evidence" value="ECO:0007669"/>
    <property type="project" value="InterPro"/>
</dbReference>
<keyword evidence="4" id="KW-0732">Signal</keyword>
<dbReference type="InterPro" id="IPR000602">
    <property type="entry name" value="Glyco_hydro_38_N"/>
</dbReference>
<feature type="domain" description="Glycosyl hydrolase family 38 C-terminal" evidence="6">
    <location>
        <begin position="792"/>
        <end position="948"/>
    </location>
</feature>
<dbReference type="Pfam" id="PF09261">
    <property type="entry name" value="Alpha-mann_mid"/>
    <property type="match status" value="1"/>
</dbReference>
<dbReference type="InterPro" id="IPR011682">
    <property type="entry name" value="Glyco_hydro_38_C"/>
</dbReference>
<dbReference type="PANTHER" id="PTHR11607:SF3">
    <property type="entry name" value="LYSOSOMAL ALPHA-MANNOSIDASE"/>
    <property type="match status" value="1"/>
</dbReference>
<evidence type="ECO:0000259" key="8">
    <source>
        <dbReference type="Pfam" id="PF14683"/>
    </source>
</evidence>
<dbReference type="Pfam" id="PF01074">
    <property type="entry name" value="Glyco_hydro_38N"/>
    <property type="match status" value="1"/>
</dbReference>
<dbReference type="Gene3D" id="3.20.110.10">
    <property type="entry name" value="Glycoside hydrolase 38, N terminal domain"/>
    <property type="match status" value="1"/>
</dbReference>
<evidence type="ECO:0008006" key="11">
    <source>
        <dbReference type="Google" id="ProtNLM"/>
    </source>
</evidence>
<evidence type="ECO:0000259" key="7">
    <source>
        <dbReference type="Pfam" id="PF09261"/>
    </source>
</evidence>
<dbReference type="InterPro" id="IPR011330">
    <property type="entry name" value="Glyco_hydro/deAcase_b/a-brl"/>
</dbReference>
<evidence type="ECO:0000313" key="9">
    <source>
        <dbReference type="EMBL" id="MBO8478961.1"/>
    </source>
</evidence>
<evidence type="ECO:0000256" key="4">
    <source>
        <dbReference type="SAM" id="SignalP"/>
    </source>
</evidence>
<evidence type="ECO:0000259" key="6">
    <source>
        <dbReference type="Pfam" id="PF07748"/>
    </source>
</evidence>
<evidence type="ECO:0000313" key="10">
    <source>
        <dbReference type="Proteomes" id="UP000823771"/>
    </source>
</evidence>
<dbReference type="Gene3D" id="2.60.40.1180">
    <property type="entry name" value="Golgi alpha-mannosidase II"/>
    <property type="match status" value="1"/>
</dbReference>
<dbReference type="InterPro" id="IPR015341">
    <property type="entry name" value="Glyco_hydro_38_cen"/>
</dbReference>
<dbReference type="InterPro" id="IPR029411">
    <property type="entry name" value="RG-lyase_III"/>
</dbReference>
<dbReference type="Pfam" id="PF07748">
    <property type="entry name" value="Glyco_hydro_38C"/>
    <property type="match status" value="1"/>
</dbReference>
<keyword evidence="3" id="KW-1015">Disulfide bond</keyword>
<dbReference type="GO" id="GO:0030246">
    <property type="term" value="F:carbohydrate binding"/>
    <property type="evidence" value="ECO:0007669"/>
    <property type="project" value="InterPro"/>
</dbReference>
<dbReference type="InterPro" id="IPR050843">
    <property type="entry name" value="Glycosyl_Hydrlase_38"/>
</dbReference>
<evidence type="ECO:0000256" key="1">
    <source>
        <dbReference type="ARBA" id="ARBA00001947"/>
    </source>
</evidence>
<dbReference type="PANTHER" id="PTHR11607">
    <property type="entry name" value="ALPHA-MANNOSIDASE"/>
    <property type="match status" value="1"/>
</dbReference>
<dbReference type="CDD" id="cd10791">
    <property type="entry name" value="GH38N_AMII_like_1"/>
    <property type="match status" value="1"/>
</dbReference>
<evidence type="ECO:0000256" key="2">
    <source>
        <dbReference type="ARBA" id="ARBA00022833"/>
    </source>
</evidence>
<dbReference type="Gene3D" id="2.60.120.260">
    <property type="entry name" value="Galactose-binding domain-like"/>
    <property type="match status" value="1"/>
</dbReference>
<feature type="chain" id="PRO_5039162897" description="Glycosyl hydrolase family 38" evidence="4">
    <location>
        <begin position="24"/>
        <end position="1152"/>
    </location>
</feature>
<comment type="caution">
    <text evidence="9">The sequence shown here is derived from an EMBL/GenBank/DDBJ whole genome shotgun (WGS) entry which is preliminary data.</text>
</comment>
<sequence length="1152" mass="128732">MNNRSRPFLLSAAAVLLSSGLMAGPLPETVWQIGRKDGKEAEFALYGKPYSGVKDHFPGATALYTVGQSDASDIPFVIPGPSDSWAGNPNGSILVHFGTQDDASGASLRLVMDFVEVHTYAAPRMEVSLNGFRTEVQTPSGSNQDYLDNHQTSSKGLSVSVDIPSGTLRKGDNTLMIRTLSGSWAVLDDIRLESSDAVALCKPGGGVSLMSASSAPALVYGDSQDELLHPVTLQIVNWDRKSRQVEWTYDGGREGGRISLSPGLNSIEAGIPEGYDGKTVEFAVKSGREVQTASAVISPAYRWTVYLVQHTHTDIGYTKPQTEILTEHLRYIDYAIEYCEATENYPDDSRFRWTCEASWAVREWLRIRPKEQVDKFLHFVKNGQIEVTAMFFNMSELSGENNYKAYLEPVARFHELGIPVTTAMQNDVNGVAWCLADYLPDIGVKYITMGSNGHRADIPFDRPMLYKWESPSGKSLLSFRADHYMTGNSWGIDRGDMDSFENGVFSYIGSLLGRGYEFPLIAVQYSGYSTDNSPPSKKECELIRDWNEHYAWPKLRSATAHEFLQRIDEEYSENLPVYRAAYPDWWTDGFGSAARETAASRKTQSDMVTVEGMLSMSALGGDSYIPSTRDELRRIHENLLFYDEHTFGASESIWDPACENSQVQWAEKGSYVWEALKSTQMMYETAIGRLQGGLYRSSRPTLTFFNPAGWDRSALATVYIDFEIIPRDRAFSIVDEEGHALDVQPLRSRSEGRYYAIWADNVPALGYKTYEIVLEDGNVQTPAAPELKDNVMENGWYRITFDPARGGISSLVDKSTGEELVDSSSEWSLGGFIYESLEGDRHQMERKVFEKYSRHGLEDVKFTGTAAGKVYNSVFYEGKARGCDPGYGVRIEVRLFNNVKRIEMSYSMRRLPETDPSGIYVAFPFSKQGAKLSFDVPGGVVNAGENQIPRTATAWNTVQNFVSARNDEGQVLVSCDAVPLFMMGELLNDPYRLEHKHDKAHVFSWVMNNYWTTNFRASQEGELNWTYALTSEDGCSNAEASRFGWGNRIPMYSRVIPPASETNGKARSFSYLRPEGGNVLMTSCVPSHAEDNAVLINLRETDGREADFRMLDASGNPVPFTVVNVLDEDMGGEVKSYRLKPYENIFIRVDGI</sequence>
<comment type="cofactor">
    <cofactor evidence="1">
        <name>Zn(2+)</name>
        <dbReference type="ChEBI" id="CHEBI:29105"/>
    </cofactor>
</comment>
<evidence type="ECO:0000256" key="3">
    <source>
        <dbReference type="ARBA" id="ARBA00023157"/>
    </source>
</evidence>
<dbReference type="InterPro" id="IPR011013">
    <property type="entry name" value="Gal_mutarotase_sf_dom"/>
</dbReference>
<dbReference type="SUPFAM" id="SSF88713">
    <property type="entry name" value="Glycoside hydrolase/deacetylase"/>
    <property type="match status" value="1"/>
</dbReference>
<feature type="signal peptide" evidence="4">
    <location>
        <begin position="1"/>
        <end position="23"/>
    </location>
</feature>
<dbReference type="InterPro" id="IPR008979">
    <property type="entry name" value="Galactose-bd-like_sf"/>
</dbReference>
<dbReference type="Pfam" id="PF14683">
    <property type="entry name" value="CBM-like"/>
    <property type="match status" value="1"/>
</dbReference>
<reference evidence="9" key="1">
    <citation type="submission" date="2020-10" db="EMBL/GenBank/DDBJ databases">
        <authorList>
            <person name="Gilroy R."/>
        </authorList>
    </citation>
    <scope>NUCLEOTIDE SEQUENCE</scope>
    <source>
        <strain evidence="9">2478</strain>
    </source>
</reference>
<feature type="domain" description="Glycoside hydrolase family 38 central" evidence="7">
    <location>
        <begin position="585"/>
        <end position="690"/>
    </location>
</feature>
<dbReference type="Gene3D" id="2.70.98.30">
    <property type="entry name" value="Golgi alpha-mannosidase II, domain 4"/>
    <property type="match status" value="1"/>
</dbReference>
<evidence type="ECO:0000259" key="5">
    <source>
        <dbReference type="Pfam" id="PF01074"/>
    </source>
</evidence>
<dbReference type="SUPFAM" id="SSF74650">
    <property type="entry name" value="Galactose mutarotase-like"/>
    <property type="match status" value="1"/>
</dbReference>
<dbReference type="InterPro" id="IPR013780">
    <property type="entry name" value="Glyco_hydro_b"/>
</dbReference>
<dbReference type="InterPro" id="IPR027291">
    <property type="entry name" value="Glyco_hydro_38_N_sf"/>
</dbReference>
<dbReference type="GO" id="GO:0006013">
    <property type="term" value="P:mannose metabolic process"/>
    <property type="evidence" value="ECO:0007669"/>
    <property type="project" value="InterPro"/>
</dbReference>
<organism evidence="9 10">
    <name type="scientific">Candidatus Cryptobacteroides excrementipullorum</name>
    <dbReference type="NCBI Taxonomy" id="2840761"/>
    <lineage>
        <taxon>Bacteria</taxon>
        <taxon>Pseudomonadati</taxon>
        <taxon>Bacteroidota</taxon>
        <taxon>Bacteroidia</taxon>
        <taxon>Bacteroidales</taxon>
        <taxon>Candidatus Cryptobacteroides</taxon>
    </lineage>
</organism>
<reference evidence="9" key="2">
    <citation type="journal article" date="2021" name="PeerJ">
        <title>Extensive microbial diversity within the chicken gut microbiome revealed by metagenomics and culture.</title>
        <authorList>
            <person name="Gilroy R."/>
            <person name="Ravi A."/>
            <person name="Getino M."/>
            <person name="Pursley I."/>
            <person name="Horton D.L."/>
            <person name="Alikhan N.F."/>
            <person name="Baker D."/>
            <person name="Gharbi K."/>
            <person name="Hall N."/>
            <person name="Watson M."/>
            <person name="Adriaenssens E.M."/>
            <person name="Foster-Nyarko E."/>
            <person name="Jarju S."/>
            <person name="Secka A."/>
            <person name="Antonio M."/>
            <person name="Oren A."/>
            <person name="Chaudhuri R.R."/>
            <person name="La Ragione R."/>
            <person name="Hildebrand F."/>
            <person name="Pallen M.J."/>
        </authorList>
    </citation>
    <scope>NUCLEOTIDE SEQUENCE</scope>
    <source>
        <strain evidence="9">2478</strain>
    </source>
</reference>
<dbReference type="EMBL" id="JADILZ010000081">
    <property type="protein sequence ID" value="MBO8478961.1"/>
    <property type="molecule type" value="Genomic_DNA"/>
</dbReference>
<name>A0A9D9IVW2_9BACT</name>
<feature type="domain" description="Rhamnogalacturonan lyase" evidence="8">
    <location>
        <begin position="29"/>
        <end position="192"/>
    </location>
</feature>
<dbReference type="Proteomes" id="UP000823771">
    <property type="component" value="Unassembled WGS sequence"/>
</dbReference>
<keyword evidence="2" id="KW-0862">Zinc</keyword>
<dbReference type="AlphaFoldDB" id="A0A9D9IVW2"/>
<protein>
    <recommendedName>
        <fullName evidence="11">Glycosyl hydrolase family 38</fullName>
    </recommendedName>
</protein>
<feature type="domain" description="Glycoside hydrolase family 38 N-terminal" evidence="5">
    <location>
        <begin position="304"/>
        <end position="579"/>
    </location>
</feature>
<accession>A0A9D9IVW2</accession>
<proteinExistence type="predicted"/>
<gene>
    <name evidence="9" type="ORF">IAB80_08765</name>
</gene>
<dbReference type="SUPFAM" id="SSF49785">
    <property type="entry name" value="Galactose-binding domain-like"/>
    <property type="match status" value="1"/>
</dbReference>